<feature type="domain" description="AAA+ ATPase" evidence="3">
    <location>
        <begin position="292"/>
        <end position="433"/>
    </location>
</feature>
<keyword evidence="2" id="KW-0067">ATP-binding</keyword>
<keyword evidence="1" id="KW-0547">Nucleotide-binding</keyword>
<dbReference type="PATRIC" id="fig|1454003.3.peg.997"/>
<feature type="domain" description="AAA+ ATPase" evidence="3">
    <location>
        <begin position="542"/>
        <end position="671"/>
    </location>
</feature>
<dbReference type="Gene3D" id="3.40.50.300">
    <property type="entry name" value="P-loop containing nucleotide triphosphate hydrolases"/>
    <property type="match status" value="2"/>
</dbReference>
<dbReference type="SUPFAM" id="SSF52540">
    <property type="entry name" value="P-loop containing nucleoside triphosphate hydrolases"/>
    <property type="match status" value="2"/>
</dbReference>
<organism evidence="4 5">
    <name type="scientific">Candidatus Accumulibacter appositus</name>
    <dbReference type="NCBI Taxonomy" id="1454003"/>
    <lineage>
        <taxon>Bacteria</taxon>
        <taxon>Pseudomonadati</taxon>
        <taxon>Pseudomonadota</taxon>
        <taxon>Betaproteobacteria</taxon>
        <taxon>Candidatus Accumulibacter</taxon>
    </lineage>
</organism>
<dbReference type="EMBL" id="JEMX01000018">
    <property type="protein sequence ID" value="EXI81782.1"/>
    <property type="molecule type" value="Genomic_DNA"/>
</dbReference>
<dbReference type="SMART" id="SM00382">
    <property type="entry name" value="AAA"/>
    <property type="match status" value="2"/>
</dbReference>
<dbReference type="GO" id="GO:0016887">
    <property type="term" value="F:ATP hydrolysis activity"/>
    <property type="evidence" value="ECO:0007669"/>
    <property type="project" value="InterPro"/>
</dbReference>
<dbReference type="STRING" id="1454003.AW10_00968"/>
<evidence type="ECO:0000313" key="4">
    <source>
        <dbReference type="EMBL" id="EXI81782.1"/>
    </source>
</evidence>
<reference evidence="4 5" key="1">
    <citation type="submission" date="2014-02" db="EMBL/GenBank/DDBJ databases">
        <title>Expanding our view of genomic diversity in Candidatus Accumulibacter clades.</title>
        <authorList>
            <person name="Skennerton C.T."/>
            <person name="Barr J.J."/>
            <person name="Slater F.R."/>
            <person name="Bond P.L."/>
            <person name="Tyson G.W."/>
        </authorList>
    </citation>
    <scope>NUCLEOTIDE SEQUENCE [LARGE SCALE GENOMIC DNA]</scope>
    <source>
        <strain evidence="5">BA-92</strain>
    </source>
</reference>
<name>A0A011PXP6_9PROT</name>
<sequence>MDSYADFRSTPANGAAGRLAGRGAVFALHILLHHPEILASQVDDCEPWLRMLGKQVVWPQQISHALHLALTANTDEEAPAVTNQGGAAANIGALLKSRQQWSTYEDTISRLYAKSPKLIVGALEDNLARLKPKTALKAPGNRNIPLLVKLLDLEPVESRLLDFVETRGHEQFRRFLRTVSGFAPAEAYGLVAAAIDAPTAAVKKALRANATLRAYGLVTLDSTPNDLEDFLRLDNVGQTFLVEEFTTPEDMLRAVLQPAPAAGLAAHDYPHMEREFAWLVTYLKNVANGRKQGANVLLYGAPGTGKSEFARLLAEHAGLAAFDVRSADSDGDPVAGKNRLNCFAVAQRFLSERERSLVIFDEIEDVFPDLGPSFSSLFGRGRSSSRSDQPKAWLNQQLEHSPVPAIWITNSIDAIDDAFLRRFSFHIEFRTPPKAVRERVIRRCLESAVVSDSLVTALATDESLSPAQVNQASRFALLCNTNSGEIDESVFLQAIKASQTAMGRSFSINSQLVSASPCNFAYLNLDSDLPLEKIEQALRRNAAATLCFHGVPGSGKTSLARHLADAIGRPLAIKRASDLLGKYVGEAEKNIARMFHEASQEGAVLLLDEADSFLRSRQQAQRSWEVTQVNELLQQMEAFNGIFICTTNLMNDVDEAAMRRFTFKLRFDALTPQQVEALFAEIVFGSPTAPLTPPLRQALQKLTAATPGDFATVQRQERLLGERYTAENFLQCLERECAVKKGAKTTSIGFLS</sequence>
<dbReference type="CDD" id="cd00009">
    <property type="entry name" value="AAA"/>
    <property type="match status" value="1"/>
</dbReference>
<dbReference type="InterPro" id="IPR050168">
    <property type="entry name" value="AAA_ATPase_domain"/>
</dbReference>
<dbReference type="InterPro" id="IPR003959">
    <property type="entry name" value="ATPase_AAA_core"/>
</dbReference>
<dbReference type="PANTHER" id="PTHR23077:SF171">
    <property type="entry name" value="NUCLEAR VALOSIN-CONTAINING PROTEIN-LIKE"/>
    <property type="match status" value="1"/>
</dbReference>
<evidence type="ECO:0000256" key="1">
    <source>
        <dbReference type="ARBA" id="ARBA00022741"/>
    </source>
</evidence>
<proteinExistence type="predicted"/>
<evidence type="ECO:0000259" key="3">
    <source>
        <dbReference type="SMART" id="SM00382"/>
    </source>
</evidence>
<dbReference type="PANTHER" id="PTHR23077">
    <property type="entry name" value="AAA-FAMILY ATPASE"/>
    <property type="match status" value="1"/>
</dbReference>
<dbReference type="CDD" id="cd19481">
    <property type="entry name" value="RecA-like_protease"/>
    <property type="match status" value="1"/>
</dbReference>
<accession>A0A011PXP6</accession>
<evidence type="ECO:0000313" key="5">
    <source>
        <dbReference type="Proteomes" id="UP000021816"/>
    </source>
</evidence>
<dbReference type="Proteomes" id="UP000021816">
    <property type="component" value="Unassembled WGS sequence"/>
</dbReference>
<dbReference type="InterPro" id="IPR003593">
    <property type="entry name" value="AAA+_ATPase"/>
</dbReference>
<dbReference type="AlphaFoldDB" id="A0A011PXP6"/>
<dbReference type="GO" id="GO:0005524">
    <property type="term" value="F:ATP binding"/>
    <property type="evidence" value="ECO:0007669"/>
    <property type="project" value="UniProtKB-KW"/>
</dbReference>
<gene>
    <name evidence="4" type="primary">arc</name>
    <name evidence="4" type="ORF">AW10_00968</name>
</gene>
<dbReference type="InterPro" id="IPR027417">
    <property type="entry name" value="P-loop_NTPase"/>
</dbReference>
<dbReference type="Pfam" id="PF00004">
    <property type="entry name" value="AAA"/>
    <property type="match status" value="2"/>
</dbReference>
<comment type="caution">
    <text evidence="4">The sequence shown here is derived from an EMBL/GenBank/DDBJ whole genome shotgun (WGS) entry which is preliminary data.</text>
</comment>
<protein>
    <submittedName>
        <fullName evidence="4">Proteasomal ATPase</fullName>
    </submittedName>
</protein>
<evidence type="ECO:0000256" key="2">
    <source>
        <dbReference type="ARBA" id="ARBA00022840"/>
    </source>
</evidence>